<dbReference type="EMBL" id="MZNU01000076">
    <property type="protein sequence ID" value="OWP05281.1"/>
    <property type="molecule type" value="Genomic_DNA"/>
</dbReference>
<evidence type="ECO:0000313" key="3">
    <source>
        <dbReference type="Proteomes" id="UP000242519"/>
    </source>
</evidence>
<accession>A0A218ZB22</accession>
<dbReference type="OrthoDB" id="5293813at2759"/>
<organism evidence="2 3">
    <name type="scientific">Diplocarpon coronariae</name>
    <dbReference type="NCBI Taxonomy" id="2795749"/>
    <lineage>
        <taxon>Eukaryota</taxon>
        <taxon>Fungi</taxon>
        <taxon>Dikarya</taxon>
        <taxon>Ascomycota</taxon>
        <taxon>Pezizomycotina</taxon>
        <taxon>Leotiomycetes</taxon>
        <taxon>Helotiales</taxon>
        <taxon>Drepanopezizaceae</taxon>
        <taxon>Diplocarpon</taxon>
    </lineage>
</organism>
<keyword evidence="3" id="KW-1185">Reference proteome</keyword>
<feature type="signal peptide" evidence="1">
    <location>
        <begin position="1"/>
        <end position="17"/>
    </location>
</feature>
<proteinExistence type="predicted"/>
<name>A0A218ZB22_9HELO</name>
<evidence type="ECO:0000313" key="2">
    <source>
        <dbReference type="EMBL" id="OWP05281.1"/>
    </source>
</evidence>
<sequence length="365" mass="38291">MLFLLLLGLSYVALSAAAPFTFGSNPVGNDFPNPSAPQVLDIQRQAHGSLPNGAPPARVADDTLTSLRLVAFNEMFEVAYFTSLLNNITTNATGYTFANPADRASALAALTAVQAQEELHVLNANGALMHFHQAPVRPCQYVFPVSDFPSAIALAATFTDVVLGTLQDVAAQLAASGDGDLIRGITSVIGQEGEQNGFYRVVQRQLPSALPFLTTATREFAFSALHQAFVVPGSCDAASLAAIALPIFGALAVETAPVAARPQLLDFSIGLQSSPGAIWTAQVGEAYQALSLVYVNQQNTPVVRPMANVRVTADRVRFQADFPYDAGTFGNGLTIAVLARSDGALADVKGVAQATVFGPGLIEIN</sequence>
<evidence type="ECO:0000256" key="1">
    <source>
        <dbReference type="SAM" id="SignalP"/>
    </source>
</evidence>
<dbReference type="STRING" id="503106.A0A218ZB22"/>
<reference evidence="2 3" key="1">
    <citation type="submission" date="2017-04" db="EMBL/GenBank/DDBJ databases">
        <title>Draft genome sequence of Marssonina coronaria NL1: causal agent of apple blotch.</title>
        <authorList>
            <person name="Cheng Q."/>
        </authorList>
    </citation>
    <scope>NUCLEOTIDE SEQUENCE [LARGE SCALE GENOMIC DNA]</scope>
    <source>
        <strain evidence="2 3">NL1</strain>
    </source>
</reference>
<feature type="chain" id="PRO_5012758741" evidence="1">
    <location>
        <begin position="18"/>
        <end position="365"/>
    </location>
</feature>
<dbReference type="Proteomes" id="UP000242519">
    <property type="component" value="Unassembled WGS sequence"/>
</dbReference>
<keyword evidence="1" id="KW-0732">Signal</keyword>
<comment type="caution">
    <text evidence="2">The sequence shown here is derived from an EMBL/GenBank/DDBJ whole genome shotgun (WGS) entry which is preliminary data.</text>
</comment>
<dbReference type="AlphaFoldDB" id="A0A218ZB22"/>
<dbReference type="InParanoid" id="A0A218ZB22"/>
<gene>
    <name evidence="2" type="ORF">B2J93_8023</name>
</gene>
<protein>
    <submittedName>
        <fullName evidence="2">Late sexual development protein</fullName>
    </submittedName>
</protein>